<dbReference type="NCBIfam" id="TIGR04183">
    <property type="entry name" value="Por_Secre_tail"/>
    <property type="match status" value="1"/>
</dbReference>
<keyword evidence="5" id="KW-1185">Reference proteome</keyword>
<dbReference type="NCBIfam" id="TIGR02608">
    <property type="entry name" value="delta_60_rpt"/>
    <property type="match status" value="4"/>
</dbReference>
<organism evidence="4 5">
    <name type="scientific">Chryseobacterium oleae</name>
    <dbReference type="NCBI Taxonomy" id="491207"/>
    <lineage>
        <taxon>Bacteria</taxon>
        <taxon>Pseudomonadati</taxon>
        <taxon>Bacteroidota</taxon>
        <taxon>Flavobacteriia</taxon>
        <taxon>Flavobacteriales</taxon>
        <taxon>Weeksellaceae</taxon>
        <taxon>Chryseobacterium group</taxon>
        <taxon>Chryseobacterium</taxon>
    </lineage>
</organism>
<sequence>MKKILLFLGLSCLSTFSAQENLLDPNYGQNTGTSIFAFYTNGQASGGLQIHDTTQLPDGKILAVGVSFYARFTANGLLDPTFNNGLGYKLISPSHNYNMIEPAGDGNYIILDASTGGQILKIDENGNSVNGFTTYNASGDYVDMHIDPNGKIYVIRRVSNNHFLVRLLPNGLVDTTFANNGEIALGSTYQYRQVKVNANNEIFIGGKYQIAQNNRYMLVSKFDAAGNLDTAFGTNGHFTRPAGEYVGDYTRLELLEDGKIQGFTSGSFCFGNNCFGLIAYRLLPNGTLDPSYKNGGAFVLPIQSNSDPVEVRRMPDNSFMIGGTGNHTMYALRMKANGELDTSFGVDGKIITPIIGTGSSYVINKGFELYGNSIVLVGIYSIWYGAQTKYVGTARKYFFSSNNLATTDPEKSSNKVKIYPNPVGNNLQFTSNDPVNGFEIYDMNGKRIMYSATPLKNNFINVNALTSGNYILKLETSKEIITAKFIKE</sequence>
<protein>
    <submittedName>
        <fullName evidence="4">Delta-60 repeat domain-containing protein/Por secretion system C-terminal sorting domain-containing protein</fullName>
    </submittedName>
</protein>
<reference evidence="5" key="1">
    <citation type="submission" date="2016-10" db="EMBL/GenBank/DDBJ databases">
        <authorList>
            <person name="Varghese N."/>
            <person name="Submissions S."/>
        </authorList>
    </citation>
    <scope>NUCLEOTIDE SEQUENCE [LARGE SCALE GENOMIC DNA]</scope>
    <source>
        <strain evidence="5">DSM 25575</strain>
    </source>
</reference>
<keyword evidence="1 2" id="KW-0732">Signal</keyword>
<evidence type="ECO:0000256" key="2">
    <source>
        <dbReference type="SAM" id="SignalP"/>
    </source>
</evidence>
<feature type="domain" description="Secretion system C-terminal sorting" evidence="3">
    <location>
        <begin position="418"/>
        <end position="486"/>
    </location>
</feature>
<evidence type="ECO:0000256" key="1">
    <source>
        <dbReference type="ARBA" id="ARBA00022729"/>
    </source>
</evidence>
<dbReference type="OrthoDB" id="9805017at2"/>
<dbReference type="RefSeq" id="WP_090027188.1">
    <property type="nucleotide sequence ID" value="NZ_FOVD01000009.1"/>
</dbReference>
<dbReference type="InterPro" id="IPR013431">
    <property type="entry name" value="Delta_60_rpt"/>
</dbReference>
<accession>A0A1I5CB46</accession>
<feature type="chain" id="PRO_5011499159" evidence="2">
    <location>
        <begin position="19"/>
        <end position="488"/>
    </location>
</feature>
<dbReference type="InterPro" id="IPR011047">
    <property type="entry name" value="Quinoprotein_ADH-like_sf"/>
</dbReference>
<evidence type="ECO:0000313" key="5">
    <source>
        <dbReference type="Proteomes" id="UP000198769"/>
    </source>
</evidence>
<dbReference type="SUPFAM" id="SSF50998">
    <property type="entry name" value="Quinoprotein alcohol dehydrogenase-like"/>
    <property type="match status" value="1"/>
</dbReference>
<dbReference type="EMBL" id="FOVD01000009">
    <property type="protein sequence ID" value="SFN84193.1"/>
    <property type="molecule type" value="Genomic_DNA"/>
</dbReference>
<proteinExistence type="predicted"/>
<dbReference type="InterPro" id="IPR026444">
    <property type="entry name" value="Secre_tail"/>
</dbReference>
<dbReference type="Pfam" id="PF18962">
    <property type="entry name" value="Por_Secre_tail"/>
    <property type="match status" value="1"/>
</dbReference>
<dbReference type="Pfam" id="PF17164">
    <property type="entry name" value="DUF5122"/>
    <property type="match status" value="2"/>
</dbReference>
<name>A0A1I5CB46_CHROL</name>
<dbReference type="Proteomes" id="UP000198769">
    <property type="component" value="Unassembled WGS sequence"/>
</dbReference>
<feature type="signal peptide" evidence="2">
    <location>
        <begin position="1"/>
        <end position="18"/>
    </location>
</feature>
<dbReference type="AlphaFoldDB" id="A0A1I5CB46"/>
<dbReference type="Gene3D" id="2.80.10.50">
    <property type="match status" value="2"/>
</dbReference>
<gene>
    <name evidence="4" type="ORF">SAMN05421594_4423</name>
</gene>
<evidence type="ECO:0000259" key="3">
    <source>
        <dbReference type="Pfam" id="PF18962"/>
    </source>
</evidence>
<evidence type="ECO:0000313" key="4">
    <source>
        <dbReference type="EMBL" id="SFN84193.1"/>
    </source>
</evidence>